<reference evidence="1" key="1">
    <citation type="submission" date="2019-08" db="EMBL/GenBank/DDBJ databases">
        <authorList>
            <person name="Kucharzyk K."/>
            <person name="Murdoch R.W."/>
            <person name="Higgins S."/>
            <person name="Loffler F."/>
        </authorList>
    </citation>
    <scope>NUCLEOTIDE SEQUENCE</scope>
</reference>
<proteinExistence type="predicted"/>
<name>A0A645GN33_9ZZZZ</name>
<comment type="caution">
    <text evidence="1">The sequence shown here is derived from an EMBL/GenBank/DDBJ whole genome shotgun (WGS) entry which is preliminary data.</text>
</comment>
<dbReference type="AlphaFoldDB" id="A0A645GN33"/>
<protein>
    <recommendedName>
        <fullName evidence="2">VCBS repeat-containing protein</fullName>
    </recommendedName>
</protein>
<gene>
    <name evidence="1" type="ORF">SDC9_172773</name>
</gene>
<evidence type="ECO:0008006" key="2">
    <source>
        <dbReference type="Google" id="ProtNLM"/>
    </source>
</evidence>
<sequence length="109" mass="11986">MLEIPGSTEAHDLDGDGVYEIVAYLSENNRTALGIYDSVDNSIIYTDVNRILGSDWSGYMGLTANLENGDYRNCVEAGFGDNDLVYSYADGKLTYECTFREAMGWNTAG</sequence>
<accession>A0A645GN33</accession>
<evidence type="ECO:0000313" key="1">
    <source>
        <dbReference type="EMBL" id="MPN25364.1"/>
    </source>
</evidence>
<dbReference type="EMBL" id="VSSQ01074517">
    <property type="protein sequence ID" value="MPN25364.1"/>
    <property type="molecule type" value="Genomic_DNA"/>
</dbReference>
<organism evidence="1">
    <name type="scientific">bioreactor metagenome</name>
    <dbReference type="NCBI Taxonomy" id="1076179"/>
    <lineage>
        <taxon>unclassified sequences</taxon>
        <taxon>metagenomes</taxon>
        <taxon>ecological metagenomes</taxon>
    </lineage>
</organism>